<dbReference type="EMBL" id="CADEAL010001113">
    <property type="protein sequence ID" value="CAB1429170.1"/>
    <property type="molecule type" value="Genomic_DNA"/>
</dbReference>
<feature type="region of interest" description="Disordered" evidence="1">
    <location>
        <begin position="58"/>
        <end position="94"/>
    </location>
</feature>
<comment type="caution">
    <text evidence="2">The sequence shown here is derived from an EMBL/GenBank/DDBJ whole genome shotgun (WGS) entry which is preliminary data.</text>
</comment>
<evidence type="ECO:0000313" key="2">
    <source>
        <dbReference type="EMBL" id="CAB1429170.1"/>
    </source>
</evidence>
<dbReference type="AlphaFoldDB" id="A0A9N7UD17"/>
<dbReference type="Proteomes" id="UP001153269">
    <property type="component" value="Unassembled WGS sequence"/>
</dbReference>
<feature type="compositionally biased region" description="Low complexity" evidence="1">
    <location>
        <begin position="69"/>
        <end position="94"/>
    </location>
</feature>
<accession>A0A9N7UD17</accession>
<reference evidence="2" key="1">
    <citation type="submission" date="2020-03" db="EMBL/GenBank/DDBJ databases">
        <authorList>
            <person name="Weist P."/>
        </authorList>
    </citation>
    <scope>NUCLEOTIDE SEQUENCE</scope>
</reference>
<gene>
    <name evidence="2" type="ORF">PLEPLA_LOCUS17145</name>
</gene>
<evidence type="ECO:0000256" key="1">
    <source>
        <dbReference type="SAM" id="MobiDB-lite"/>
    </source>
</evidence>
<keyword evidence="3" id="KW-1185">Reference proteome</keyword>
<organism evidence="2 3">
    <name type="scientific">Pleuronectes platessa</name>
    <name type="common">European plaice</name>
    <dbReference type="NCBI Taxonomy" id="8262"/>
    <lineage>
        <taxon>Eukaryota</taxon>
        <taxon>Metazoa</taxon>
        <taxon>Chordata</taxon>
        <taxon>Craniata</taxon>
        <taxon>Vertebrata</taxon>
        <taxon>Euteleostomi</taxon>
        <taxon>Actinopterygii</taxon>
        <taxon>Neopterygii</taxon>
        <taxon>Teleostei</taxon>
        <taxon>Neoteleostei</taxon>
        <taxon>Acanthomorphata</taxon>
        <taxon>Carangaria</taxon>
        <taxon>Pleuronectiformes</taxon>
        <taxon>Pleuronectoidei</taxon>
        <taxon>Pleuronectidae</taxon>
        <taxon>Pleuronectes</taxon>
    </lineage>
</organism>
<evidence type="ECO:0000313" key="3">
    <source>
        <dbReference type="Proteomes" id="UP001153269"/>
    </source>
</evidence>
<sequence length="108" mass="11889">MSQCRKRCRRQLTKVARYFYRFLMGTLTQAPSFSPPPCSLSASQTDCPLEACGIPPPLRNSQWEKDSHSLSSSPSAGSQYDINSPVPSLLSSTPLSSSLRALEHNVLM</sequence>
<proteinExistence type="predicted"/>
<protein>
    <submittedName>
        <fullName evidence="2">Uncharacterized protein</fullName>
    </submittedName>
</protein>
<name>A0A9N7UD17_PLEPL</name>